<dbReference type="Pfam" id="PF00881">
    <property type="entry name" value="Nitroreductase"/>
    <property type="match status" value="1"/>
</dbReference>
<evidence type="ECO:0000313" key="5">
    <source>
        <dbReference type="Proteomes" id="UP000260773"/>
    </source>
</evidence>
<gene>
    <name evidence="4" type="ORF">DW070_15920</name>
</gene>
<dbReference type="InterPro" id="IPR000415">
    <property type="entry name" value="Nitroreductase-like"/>
</dbReference>
<protein>
    <submittedName>
        <fullName evidence="4">Nitroreductase</fullName>
    </submittedName>
</protein>
<dbReference type="AlphaFoldDB" id="A0A3E2TEV9"/>
<dbReference type="InterPro" id="IPR029479">
    <property type="entry name" value="Nitroreductase"/>
</dbReference>
<dbReference type="PANTHER" id="PTHR43673">
    <property type="entry name" value="NAD(P)H NITROREDUCTASE YDGI-RELATED"/>
    <property type="match status" value="1"/>
</dbReference>
<name>A0A3E2TEV9_9FIRM</name>
<proteinExistence type="inferred from homology"/>
<dbReference type="GO" id="GO:0016491">
    <property type="term" value="F:oxidoreductase activity"/>
    <property type="evidence" value="ECO:0007669"/>
    <property type="project" value="UniProtKB-KW"/>
</dbReference>
<keyword evidence="2" id="KW-0560">Oxidoreductase</keyword>
<dbReference type="RefSeq" id="WP_015513433.1">
    <property type="nucleotide sequence ID" value="NZ_JAQDKA010000007.1"/>
</dbReference>
<dbReference type="SUPFAM" id="SSF55469">
    <property type="entry name" value="FMN-dependent nitroreductase-like"/>
    <property type="match status" value="1"/>
</dbReference>
<dbReference type="PANTHER" id="PTHR43673:SF10">
    <property type="entry name" value="NADH DEHYDROGENASE_NAD(P)H NITROREDUCTASE XCC3605-RELATED"/>
    <property type="match status" value="1"/>
</dbReference>
<dbReference type="CDD" id="cd02062">
    <property type="entry name" value="Nitro_FMN_reductase"/>
    <property type="match status" value="1"/>
</dbReference>
<evidence type="ECO:0000259" key="3">
    <source>
        <dbReference type="Pfam" id="PF00881"/>
    </source>
</evidence>
<sequence length="174" mass="18794">MEFNKTIAARQSVRKFIEAQITDEQLKAILEAANAAPACMGQYDHLHLTVVQKPEILAQINAAFQKAVGDPNMQVTYGAPTVIYVSCKNEDEEIVKGCNAGVVMENMLLEAADLGLGAVYLFGVSQVLFANEEITKLLQIPEGFRTVSAIAVGISADAFQERTLGTDKISTTTL</sequence>
<evidence type="ECO:0000256" key="1">
    <source>
        <dbReference type="ARBA" id="ARBA00007118"/>
    </source>
</evidence>
<evidence type="ECO:0000313" key="4">
    <source>
        <dbReference type="EMBL" id="RGB73150.1"/>
    </source>
</evidence>
<comment type="similarity">
    <text evidence="1">Belongs to the nitroreductase family.</text>
</comment>
<comment type="caution">
    <text evidence="4">The sequence shown here is derived from an EMBL/GenBank/DDBJ whole genome shotgun (WGS) entry which is preliminary data.</text>
</comment>
<reference evidence="4 5" key="1">
    <citation type="submission" date="2018-08" db="EMBL/GenBank/DDBJ databases">
        <title>A genome reference for cultivated species of the human gut microbiota.</title>
        <authorList>
            <person name="Zou Y."/>
            <person name="Xue W."/>
            <person name="Luo G."/>
        </authorList>
    </citation>
    <scope>NUCLEOTIDE SEQUENCE [LARGE SCALE GENOMIC DNA]</scope>
    <source>
        <strain evidence="4 5">AF45-17</strain>
    </source>
</reference>
<evidence type="ECO:0000256" key="2">
    <source>
        <dbReference type="ARBA" id="ARBA00023002"/>
    </source>
</evidence>
<organism evidence="4 5">
    <name type="scientific">Coprococcus catus</name>
    <dbReference type="NCBI Taxonomy" id="116085"/>
    <lineage>
        <taxon>Bacteria</taxon>
        <taxon>Bacillati</taxon>
        <taxon>Bacillota</taxon>
        <taxon>Clostridia</taxon>
        <taxon>Lachnospirales</taxon>
        <taxon>Lachnospiraceae</taxon>
        <taxon>Coprococcus</taxon>
    </lineage>
</organism>
<dbReference type="EMBL" id="QVEP01000067">
    <property type="protein sequence ID" value="RGB73150.1"/>
    <property type="molecule type" value="Genomic_DNA"/>
</dbReference>
<dbReference type="Gene3D" id="3.40.109.10">
    <property type="entry name" value="NADH Oxidase"/>
    <property type="match status" value="1"/>
</dbReference>
<dbReference type="Proteomes" id="UP000260773">
    <property type="component" value="Unassembled WGS sequence"/>
</dbReference>
<accession>A0A3E2TEV9</accession>
<feature type="domain" description="Nitroreductase" evidence="3">
    <location>
        <begin position="7"/>
        <end position="153"/>
    </location>
</feature>